<comment type="similarity">
    <text evidence="2">Belongs to the RNase K family.</text>
</comment>
<name>A0AAE0UXZ4_9TELE</name>
<dbReference type="GO" id="GO:0004521">
    <property type="term" value="F:RNA endonuclease activity"/>
    <property type="evidence" value="ECO:0007669"/>
    <property type="project" value="InterPro"/>
</dbReference>
<dbReference type="EMBL" id="JAUCMX010000015">
    <property type="protein sequence ID" value="KAK3522033.1"/>
    <property type="molecule type" value="Genomic_DNA"/>
</dbReference>
<keyword evidence="10" id="KW-1185">Reference proteome</keyword>
<dbReference type="GO" id="GO:0016020">
    <property type="term" value="C:membrane"/>
    <property type="evidence" value="ECO:0007669"/>
    <property type="project" value="UniProtKB-SubCell"/>
</dbReference>
<gene>
    <name evidence="9" type="ORF">QTP70_021375</name>
</gene>
<feature type="transmembrane region" description="Helical" evidence="8">
    <location>
        <begin position="195"/>
        <end position="217"/>
    </location>
</feature>
<dbReference type="InterPro" id="IPR026770">
    <property type="entry name" value="RNase_K"/>
</dbReference>
<organism evidence="9 10">
    <name type="scientific">Hemibagrus guttatus</name>
    <dbReference type="NCBI Taxonomy" id="175788"/>
    <lineage>
        <taxon>Eukaryota</taxon>
        <taxon>Metazoa</taxon>
        <taxon>Chordata</taxon>
        <taxon>Craniata</taxon>
        <taxon>Vertebrata</taxon>
        <taxon>Euteleostomi</taxon>
        <taxon>Actinopterygii</taxon>
        <taxon>Neopterygii</taxon>
        <taxon>Teleostei</taxon>
        <taxon>Ostariophysi</taxon>
        <taxon>Siluriformes</taxon>
        <taxon>Bagridae</taxon>
        <taxon>Hemibagrus</taxon>
    </lineage>
</organism>
<feature type="region of interest" description="Disordered" evidence="7">
    <location>
        <begin position="347"/>
        <end position="377"/>
    </location>
</feature>
<evidence type="ECO:0000313" key="10">
    <source>
        <dbReference type="Proteomes" id="UP001274896"/>
    </source>
</evidence>
<dbReference type="PANTHER" id="PTHR31733">
    <property type="entry name" value="RIBONUCLEASE KAPPA"/>
    <property type="match status" value="1"/>
</dbReference>
<dbReference type="AlphaFoldDB" id="A0AAE0UXZ4"/>
<feature type="compositionally biased region" description="Low complexity" evidence="7">
    <location>
        <begin position="350"/>
        <end position="363"/>
    </location>
</feature>
<evidence type="ECO:0000256" key="3">
    <source>
        <dbReference type="ARBA" id="ARBA00022692"/>
    </source>
</evidence>
<evidence type="ECO:0000256" key="6">
    <source>
        <dbReference type="SAM" id="Coils"/>
    </source>
</evidence>
<feature type="coiled-coil region" evidence="6">
    <location>
        <begin position="273"/>
        <end position="332"/>
    </location>
</feature>
<keyword evidence="5 8" id="KW-0472">Membrane</keyword>
<protein>
    <submittedName>
        <fullName evidence="9">Uncharacterized protein</fullName>
    </submittedName>
</protein>
<dbReference type="Proteomes" id="UP001274896">
    <property type="component" value="Unassembled WGS sequence"/>
</dbReference>
<keyword evidence="3 8" id="KW-0812">Transmembrane</keyword>
<keyword evidence="6" id="KW-0175">Coiled coil</keyword>
<comment type="caution">
    <text evidence="9">The sequence shown here is derived from an EMBL/GenBank/DDBJ whole genome shotgun (WGS) entry which is preliminary data.</text>
</comment>
<evidence type="ECO:0000256" key="7">
    <source>
        <dbReference type="SAM" id="MobiDB-lite"/>
    </source>
</evidence>
<feature type="compositionally biased region" description="Basic and acidic residues" evidence="7">
    <location>
        <begin position="364"/>
        <end position="377"/>
    </location>
</feature>
<proteinExistence type="inferred from homology"/>
<evidence type="ECO:0000256" key="5">
    <source>
        <dbReference type="ARBA" id="ARBA00023136"/>
    </source>
</evidence>
<feature type="transmembrane region" description="Helical" evidence="8">
    <location>
        <begin position="12"/>
        <end position="33"/>
    </location>
</feature>
<comment type="subcellular location">
    <subcellularLocation>
        <location evidence="1">Membrane</location>
        <topology evidence="1">Multi-pass membrane protein</topology>
    </subcellularLocation>
</comment>
<keyword evidence="4 8" id="KW-1133">Transmembrane helix</keyword>
<reference evidence="9" key="1">
    <citation type="submission" date="2023-06" db="EMBL/GenBank/DDBJ databases">
        <title>Male Hemibagrus guttatus genome.</title>
        <authorList>
            <person name="Bian C."/>
        </authorList>
    </citation>
    <scope>NUCLEOTIDE SEQUENCE</scope>
    <source>
        <strain evidence="9">Male_cb2023</strain>
        <tissue evidence="9">Muscle</tissue>
    </source>
</reference>
<evidence type="ECO:0000256" key="8">
    <source>
        <dbReference type="SAM" id="Phobius"/>
    </source>
</evidence>
<evidence type="ECO:0000313" key="9">
    <source>
        <dbReference type="EMBL" id="KAK3522033.1"/>
    </source>
</evidence>
<sequence>MPSLLFCGPKLAACGIVLSIWGVIMLAMLGIFFSAKSAVLIEDVPFTEEDIINEHFLQLFRRDPEAFPGQPRDIVSPVCPGSSPGPLPGGACPEHLPRETSRMHLKQMPEPPQLSPFDVEEQRLYSELLPGDRAPYPISKGAPCHPTEEVHFGHLYPGSYPFGHDPELMTIEHSFLSHTHSKNPPQAIYSLYNQVAINCFIAAAVYVGVGAISLCQVRLNKRQEYMLAQKVSELTSDLYLKEAELQYCHSQVSRYRSEAVLLARGACCLKNELSEYEYQLECQSKELAALQLKQRTLREELAIARQQKEELLERWLEEKREEAERINKHNAALERWNNYAGRLSRRLYSRPRQQTRPTPNPRTIQRDSTDQPLNKHD</sequence>
<evidence type="ECO:0000256" key="2">
    <source>
        <dbReference type="ARBA" id="ARBA00008458"/>
    </source>
</evidence>
<evidence type="ECO:0000256" key="4">
    <source>
        <dbReference type="ARBA" id="ARBA00022989"/>
    </source>
</evidence>
<evidence type="ECO:0000256" key="1">
    <source>
        <dbReference type="ARBA" id="ARBA00004141"/>
    </source>
</evidence>
<accession>A0AAE0UXZ4</accession>